<comment type="caution">
    <text evidence="6">The sequence shown here is derived from an EMBL/GenBank/DDBJ whole genome shotgun (WGS) entry which is preliminary data.</text>
</comment>
<dbReference type="PANTHER" id="PTHR44858">
    <property type="entry name" value="TETRATRICOPEPTIDE REPEAT PROTEIN 6"/>
    <property type="match status" value="1"/>
</dbReference>
<evidence type="ECO:0000256" key="2">
    <source>
        <dbReference type="ARBA" id="ARBA00022803"/>
    </source>
</evidence>
<evidence type="ECO:0008006" key="8">
    <source>
        <dbReference type="Google" id="ProtNLM"/>
    </source>
</evidence>
<feature type="transmembrane region" description="Helical" evidence="5">
    <location>
        <begin position="103"/>
        <end position="120"/>
    </location>
</feature>
<keyword evidence="1" id="KW-0677">Repeat</keyword>
<feature type="repeat" description="TPR" evidence="3">
    <location>
        <begin position="741"/>
        <end position="774"/>
    </location>
</feature>
<evidence type="ECO:0000313" key="7">
    <source>
        <dbReference type="Proteomes" id="UP000176510"/>
    </source>
</evidence>
<protein>
    <recommendedName>
        <fullName evidence="8">Tetratricopeptide repeat protein</fullName>
    </recommendedName>
</protein>
<evidence type="ECO:0000313" key="6">
    <source>
        <dbReference type="EMBL" id="OHA07114.1"/>
    </source>
</evidence>
<feature type="compositionally biased region" description="Basic and acidic residues" evidence="4">
    <location>
        <begin position="841"/>
        <end position="850"/>
    </location>
</feature>
<dbReference type="InterPro" id="IPR050498">
    <property type="entry name" value="Ycf3"/>
</dbReference>
<feature type="transmembrane region" description="Helical" evidence="5">
    <location>
        <begin position="38"/>
        <end position="56"/>
    </location>
</feature>
<feature type="transmembrane region" description="Helical" evidence="5">
    <location>
        <begin position="68"/>
        <end position="91"/>
    </location>
</feature>
<name>A0A1G2L6G2_9BACT</name>
<feature type="repeat" description="TPR" evidence="3">
    <location>
        <begin position="523"/>
        <end position="556"/>
    </location>
</feature>
<feature type="transmembrane region" description="Helical" evidence="5">
    <location>
        <begin position="132"/>
        <end position="159"/>
    </location>
</feature>
<dbReference type="InterPro" id="IPR019734">
    <property type="entry name" value="TPR_rpt"/>
</dbReference>
<dbReference type="STRING" id="1802279.A3B34_02110"/>
<feature type="transmembrane region" description="Helical" evidence="5">
    <location>
        <begin position="206"/>
        <end position="225"/>
    </location>
</feature>
<keyword evidence="5" id="KW-0472">Membrane</keyword>
<evidence type="ECO:0000256" key="5">
    <source>
        <dbReference type="SAM" id="Phobius"/>
    </source>
</evidence>
<evidence type="ECO:0000256" key="1">
    <source>
        <dbReference type="ARBA" id="ARBA00022737"/>
    </source>
</evidence>
<feature type="transmembrane region" description="Helical" evidence="5">
    <location>
        <begin position="433"/>
        <end position="455"/>
    </location>
</feature>
<sequence>MMTDRFAYSSKIVLYIIAAVMPLLAVPAPLGTDIGRDVAFVALTAIAGVLWLIGVLARGEMRYPVSPLLWAGAVLIAVWSASAAFSHAPFVSAFFAEAGAERLITLVAGLALMAATGGILKNRGAEADATAAHASAGTLLFVLIFSGAAAGLLTLYTFVVGPIGFLPTQPFFNVIGTVNGMTLLYAVLLMMTVGLLLSRAVEGWKTWVRAACAAAALIFLADIAFVHFWTAWILVLVASVCLFGLLLIDVSKHRPGDVSGDNVRRFGWRQWTALGLVIFSIAMIMAPGAIIGKLEAPAEISPSASATFSIAGNVFREGPLRVFLGSGPAMFGLDWAKYKDPAINQTAFWGVRFNQGQSWVATALPTGGILGLISLIGFFAVSLFVFLRILLSSSSAGDGTMQNRTGDPLVMSSFLGWVTLLIAAFLYPANTSLLLLLFFLAGLLAALLAVPAHAVPEMTEDARESEVSGDRLALAGRPSIWSIRERMVRFETPGMIFASSLVIIFCIALGIAALYGQVGRVRAALAADRGATAFNAGKIDDAIGLLERAVQYEPRNWRNVQMLTQARIGKVRSVIQRAAAGENVQQDFQSAVSLAIQDAQHLTAMHPQDPTLWRIQGSLYESIIPFIPGSERIAAGAYQRAIEREPLNPAAYVEWGRAGLVFADRLASAAQQAQGKEREDLEKARVQNLEQIVAIFQRAIQAKQDYAPAHFLLAQTAIRLGNLDAAIQSVENTKLIAPFDIGVAFQLGLLYYQKNDLARAQAEFERAISMNEQYANARYFLGLIYDRKKDRTRALEEFGRIAATNPDNQEIQRIIANVKAGKPALEGIVPPAVPPQQRTDVPVKEQEQRR</sequence>
<accession>A0A1G2L6G2</accession>
<gene>
    <name evidence="6" type="ORF">A3B34_02110</name>
</gene>
<feature type="repeat" description="TPR" evidence="3">
    <location>
        <begin position="775"/>
        <end position="808"/>
    </location>
</feature>
<dbReference type="InterPro" id="IPR011990">
    <property type="entry name" value="TPR-like_helical_dom_sf"/>
</dbReference>
<dbReference type="AlphaFoldDB" id="A0A1G2L6G2"/>
<evidence type="ECO:0000256" key="4">
    <source>
        <dbReference type="SAM" id="MobiDB-lite"/>
    </source>
</evidence>
<dbReference type="SMART" id="SM00028">
    <property type="entry name" value="TPR"/>
    <property type="match status" value="4"/>
</dbReference>
<feature type="transmembrane region" description="Helical" evidence="5">
    <location>
        <begin position="368"/>
        <end position="387"/>
    </location>
</feature>
<dbReference type="PANTHER" id="PTHR44858:SF1">
    <property type="entry name" value="UDP-N-ACETYLGLUCOSAMINE--PEPTIDE N-ACETYLGLUCOSAMINYLTRANSFERASE SPINDLY-RELATED"/>
    <property type="match status" value="1"/>
</dbReference>
<dbReference type="Proteomes" id="UP000176510">
    <property type="component" value="Unassembled WGS sequence"/>
</dbReference>
<feature type="transmembrane region" description="Helical" evidence="5">
    <location>
        <begin position="408"/>
        <end position="427"/>
    </location>
</feature>
<evidence type="ECO:0000256" key="3">
    <source>
        <dbReference type="PROSITE-ProRule" id="PRU00339"/>
    </source>
</evidence>
<dbReference type="Pfam" id="PF13432">
    <property type="entry name" value="TPR_16"/>
    <property type="match status" value="1"/>
</dbReference>
<feature type="transmembrane region" description="Helical" evidence="5">
    <location>
        <begin position="494"/>
        <end position="515"/>
    </location>
</feature>
<keyword evidence="5" id="KW-0812">Transmembrane</keyword>
<feature type="region of interest" description="Disordered" evidence="4">
    <location>
        <begin position="827"/>
        <end position="850"/>
    </location>
</feature>
<feature type="transmembrane region" description="Helical" evidence="5">
    <location>
        <begin position="171"/>
        <end position="197"/>
    </location>
</feature>
<keyword evidence="5" id="KW-1133">Transmembrane helix</keyword>
<organism evidence="6 7">
    <name type="scientific">Candidatus Sungbacteria bacterium RIFCSPLOWO2_01_FULL_54_21</name>
    <dbReference type="NCBI Taxonomy" id="1802279"/>
    <lineage>
        <taxon>Bacteria</taxon>
        <taxon>Candidatus Sungiibacteriota</taxon>
    </lineage>
</organism>
<feature type="transmembrane region" description="Helical" evidence="5">
    <location>
        <begin position="231"/>
        <end position="250"/>
    </location>
</feature>
<dbReference type="EMBL" id="MHQR01000026">
    <property type="protein sequence ID" value="OHA07114.1"/>
    <property type="molecule type" value="Genomic_DNA"/>
</dbReference>
<dbReference type="PROSITE" id="PS50005">
    <property type="entry name" value="TPR"/>
    <property type="match status" value="3"/>
</dbReference>
<keyword evidence="2 3" id="KW-0802">TPR repeat</keyword>
<dbReference type="Gene3D" id="1.25.40.10">
    <property type="entry name" value="Tetratricopeptide repeat domain"/>
    <property type="match status" value="3"/>
</dbReference>
<reference evidence="6 7" key="1">
    <citation type="journal article" date="2016" name="Nat. Commun.">
        <title>Thousands of microbial genomes shed light on interconnected biogeochemical processes in an aquifer system.</title>
        <authorList>
            <person name="Anantharaman K."/>
            <person name="Brown C.T."/>
            <person name="Hug L.A."/>
            <person name="Sharon I."/>
            <person name="Castelle C.J."/>
            <person name="Probst A.J."/>
            <person name="Thomas B.C."/>
            <person name="Singh A."/>
            <person name="Wilkins M.J."/>
            <person name="Karaoz U."/>
            <person name="Brodie E.L."/>
            <person name="Williams K.H."/>
            <person name="Hubbard S.S."/>
            <person name="Banfield J.F."/>
        </authorList>
    </citation>
    <scope>NUCLEOTIDE SEQUENCE [LARGE SCALE GENOMIC DNA]</scope>
</reference>
<dbReference type="SUPFAM" id="SSF48452">
    <property type="entry name" value="TPR-like"/>
    <property type="match status" value="2"/>
</dbReference>
<proteinExistence type="predicted"/>
<feature type="transmembrane region" description="Helical" evidence="5">
    <location>
        <begin position="271"/>
        <end position="291"/>
    </location>
</feature>
<feature type="transmembrane region" description="Helical" evidence="5">
    <location>
        <begin position="12"/>
        <end position="32"/>
    </location>
</feature>